<evidence type="ECO:0000256" key="1">
    <source>
        <dbReference type="SAM" id="MobiDB-lite"/>
    </source>
</evidence>
<feature type="region of interest" description="Disordered" evidence="1">
    <location>
        <begin position="1"/>
        <end position="65"/>
    </location>
</feature>
<dbReference type="AlphaFoldDB" id="A0A4R5A3Y8"/>
<comment type="caution">
    <text evidence="2">The sequence shown here is derived from an EMBL/GenBank/DDBJ whole genome shotgun (WGS) entry which is preliminary data.</text>
</comment>
<proteinExistence type="predicted"/>
<organism evidence="2 3">
    <name type="scientific">Actinomadura darangshiensis</name>
    <dbReference type="NCBI Taxonomy" id="705336"/>
    <lineage>
        <taxon>Bacteria</taxon>
        <taxon>Bacillati</taxon>
        <taxon>Actinomycetota</taxon>
        <taxon>Actinomycetes</taxon>
        <taxon>Streptosporangiales</taxon>
        <taxon>Thermomonosporaceae</taxon>
        <taxon>Actinomadura</taxon>
    </lineage>
</organism>
<dbReference type="RefSeq" id="WP_132204324.1">
    <property type="nucleotide sequence ID" value="NZ_SMKY01000336.1"/>
</dbReference>
<evidence type="ECO:0000313" key="2">
    <source>
        <dbReference type="EMBL" id="TDD65384.1"/>
    </source>
</evidence>
<feature type="compositionally biased region" description="Basic and acidic residues" evidence="1">
    <location>
        <begin position="54"/>
        <end position="65"/>
    </location>
</feature>
<accession>A0A4R5A3Y8</accession>
<protein>
    <submittedName>
        <fullName evidence="2">Uncharacterized protein</fullName>
    </submittedName>
</protein>
<feature type="compositionally biased region" description="Basic and acidic residues" evidence="1">
    <location>
        <begin position="1"/>
        <end position="11"/>
    </location>
</feature>
<dbReference type="EMBL" id="SMKY01000336">
    <property type="protein sequence ID" value="TDD65384.1"/>
    <property type="molecule type" value="Genomic_DNA"/>
</dbReference>
<evidence type="ECO:0000313" key="3">
    <source>
        <dbReference type="Proteomes" id="UP000295578"/>
    </source>
</evidence>
<gene>
    <name evidence="2" type="ORF">E1293_40350</name>
</gene>
<feature type="compositionally biased region" description="Low complexity" evidence="1">
    <location>
        <begin position="21"/>
        <end position="33"/>
    </location>
</feature>
<dbReference type="Proteomes" id="UP000295578">
    <property type="component" value="Unassembled WGS sequence"/>
</dbReference>
<reference evidence="2 3" key="1">
    <citation type="submission" date="2019-03" db="EMBL/GenBank/DDBJ databases">
        <title>Draft genome sequences of novel Actinobacteria.</title>
        <authorList>
            <person name="Sahin N."/>
            <person name="Ay H."/>
            <person name="Saygin H."/>
        </authorList>
    </citation>
    <scope>NUCLEOTIDE SEQUENCE [LARGE SCALE GENOMIC DNA]</scope>
    <source>
        <strain evidence="2 3">DSM 45941</strain>
    </source>
</reference>
<sequence>MLRTDDWDGRPRRLAAHPANHLHTPGLLAALTAPPGPADRAGTRDDSENAWESEGGRLREDLVAR</sequence>
<name>A0A4R5A3Y8_9ACTN</name>
<keyword evidence="3" id="KW-1185">Reference proteome</keyword>